<reference evidence="3" key="1">
    <citation type="submission" date="2016-10" db="EMBL/GenBank/DDBJ databases">
        <authorList>
            <person name="Varghese N."/>
            <person name="Submissions S."/>
        </authorList>
    </citation>
    <scope>NUCLEOTIDE SEQUENCE [LARGE SCALE GENOMIC DNA]</scope>
    <source>
        <strain evidence="3">DC30,IBRC 10041,KCTC 4046</strain>
    </source>
</reference>
<protein>
    <recommendedName>
        <fullName evidence="1">DUF7975 domain-containing protein</fullName>
    </recommendedName>
</protein>
<sequence>MTRFDAAEETERRTLFADAVTAHRNRSSPVATFDVDPDSDTTTVEDDVPPWIQVAGTEVVLDVTDDELERLKDLIGEYPEFRIDELQSPESVEGTNVVITARSDANRIAGFLERAFRTVFELEADYRVWVSEV</sequence>
<name>A0A1H3EKC0_9EURY</name>
<organism evidence="2 3">
    <name type="scientific">Halopenitus persicus</name>
    <dbReference type="NCBI Taxonomy" id="1048396"/>
    <lineage>
        <taxon>Archaea</taxon>
        <taxon>Methanobacteriati</taxon>
        <taxon>Methanobacteriota</taxon>
        <taxon>Stenosarchaea group</taxon>
        <taxon>Halobacteria</taxon>
        <taxon>Halobacteriales</taxon>
        <taxon>Haloferacaceae</taxon>
        <taxon>Halopenitus</taxon>
    </lineage>
</organism>
<dbReference type="Proteomes" id="UP000199079">
    <property type="component" value="Unassembled WGS sequence"/>
</dbReference>
<dbReference type="OrthoDB" id="193911at2157"/>
<dbReference type="EMBL" id="FNPC01000001">
    <property type="protein sequence ID" value="SDX78648.1"/>
    <property type="molecule type" value="Genomic_DNA"/>
</dbReference>
<dbReference type="Pfam" id="PF25930">
    <property type="entry name" value="DUF7975"/>
    <property type="match status" value="1"/>
</dbReference>
<evidence type="ECO:0000313" key="3">
    <source>
        <dbReference type="Proteomes" id="UP000199079"/>
    </source>
</evidence>
<keyword evidence="3" id="KW-1185">Reference proteome</keyword>
<feature type="domain" description="DUF7975" evidence="1">
    <location>
        <begin position="1"/>
        <end position="133"/>
    </location>
</feature>
<dbReference type="RefSeq" id="WP_092730569.1">
    <property type="nucleotide sequence ID" value="NZ_FNPC01000001.1"/>
</dbReference>
<dbReference type="InterPro" id="IPR058281">
    <property type="entry name" value="DUF7975"/>
</dbReference>
<evidence type="ECO:0000259" key="1">
    <source>
        <dbReference type="Pfam" id="PF25930"/>
    </source>
</evidence>
<gene>
    <name evidence="2" type="ORF">SAMN05216564_101462</name>
</gene>
<dbReference type="AlphaFoldDB" id="A0A1H3EKC0"/>
<proteinExistence type="predicted"/>
<accession>A0A1H3EKC0</accession>
<evidence type="ECO:0000313" key="2">
    <source>
        <dbReference type="EMBL" id="SDX78648.1"/>
    </source>
</evidence>